<protein>
    <submittedName>
        <fullName evidence="2">DUF2063 domain-containing protein</fullName>
    </submittedName>
</protein>
<gene>
    <name evidence="2" type="ORF">CEW87_21520</name>
</gene>
<dbReference type="InterPro" id="IPR044922">
    <property type="entry name" value="DUF2063_N_sf"/>
</dbReference>
<evidence type="ECO:0000313" key="3">
    <source>
        <dbReference type="Proteomes" id="UP000244902"/>
    </source>
</evidence>
<evidence type="ECO:0000259" key="1">
    <source>
        <dbReference type="Pfam" id="PF09836"/>
    </source>
</evidence>
<accession>A0A2U8H8E9</accession>
<feature type="domain" description="Putative DNA-binding" evidence="1">
    <location>
        <begin position="1"/>
        <end position="92"/>
    </location>
</feature>
<dbReference type="Gene3D" id="1.10.150.690">
    <property type="entry name" value="DUF2063"/>
    <property type="match status" value="1"/>
</dbReference>
<name>A0A2U8H8E9_9RHOO</name>
<proteinExistence type="predicted"/>
<sequence>MQADFACALLDPAQDLPGGLCTWNGSDPARRFAVYRNNVVVSLVDALAETFPVCSALVGEVFFRAMARAFVAERPPQSRVLAFYGRDFPAFVEDFPPAASVPYLADVARLEMLRLEACHAADVEALPAEAIAGVLAAPEQLPVLRIHAHPSVAVLNSRYAVHSLWAAHQGEGELEAVDPMLAQAVMVLRVGLDVHSIALTTGVGVFIEHFVQGAELAVAQQAAAACDPDFDLVAALGTLLHWQIITALRTGDDDHEHTY</sequence>
<evidence type="ECO:0000313" key="2">
    <source>
        <dbReference type="EMBL" id="AWI82182.1"/>
    </source>
</evidence>
<reference evidence="2 3" key="1">
    <citation type="submission" date="2017-06" db="EMBL/GenBank/DDBJ databases">
        <title>Azoarcus sp. TSNA42 complete genome sequence.</title>
        <authorList>
            <person name="Woo J.-H."/>
            <person name="Kim H.-S."/>
        </authorList>
    </citation>
    <scope>NUCLEOTIDE SEQUENCE [LARGE SCALE GENOMIC DNA]</scope>
    <source>
        <strain evidence="2 3">TSNA42</strain>
    </source>
</reference>
<dbReference type="InterPro" id="IPR018640">
    <property type="entry name" value="DUF2063"/>
</dbReference>
<dbReference type="Proteomes" id="UP000244902">
    <property type="component" value="Chromosome"/>
</dbReference>
<dbReference type="OrthoDB" id="4146344at2"/>
<dbReference type="EMBL" id="CP022188">
    <property type="protein sequence ID" value="AWI82182.1"/>
    <property type="molecule type" value="Genomic_DNA"/>
</dbReference>
<dbReference type="AlphaFoldDB" id="A0A2U8H8E9"/>
<organism evidence="2 3">
    <name type="scientific">Parazoarcus communis</name>
    <dbReference type="NCBI Taxonomy" id="41977"/>
    <lineage>
        <taxon>Bacteria</taxon>
        <taxon>Pseudomonadati</taxon>
        <taxon>Pseudomonadota</taxon>
        <taxon>Betaproteobacteria</taxon>
        <taxon>Rhodocyclales</taxon>
        <taxon>Zoogloeaceae</taxon>
        <taxon>Parazoarcus</taxon>
    </lineage>
</organism>
<dbReference type="Pfam" id="PF09836">
    <property type="entry name" value="DUF2063"/>
    <property type="match status" value="1"/>
</dbReference>